<dbReference type="InterPro" id="IPR001304">
    <property type="entry name" value="C-type_lectin-like"/>
</dbReference>
<keyword evidence="1" id="KW-0472">Membrane</keyword>
<dbReference type="InterPro" id="IPR016187">
    <property type="entry name" value="CTDL_fold"/>
</dbReference>
<proteinExistence type="predicted"/>
<dbReference type="InterPro" id="IPR016186">
    <property type="entry name" value="C-type_lectin-like/link_sf"/>
</dbReference>
<evidence type="ECO:0000259" key="2">
    <source>
        <dbReference type="PROSITE" id="PS50041"/>
    </source>
</evidence>
<dbReference type="PANTHER" id="PTHR45710">
    <property type="entry name" value="C-TYPE LECTIN DOMAIN-CONTAINING PROTEIN 180"/>
    <property type="match status" value="1"/>
</dbReference>
<feature type="domain" description="C-type lectin" evidence="2">
    <location>
        <begin position="47"/>
        <end position="149"/>
    </location>
</feature>
<dbReference type="PANTHER" id="PTHR45710:SF35">
    <property type="entry name" value="C-TYPE LECTIN DOMAIN FAMILY 2 MEMBER D"/>
    <property type="match status" value="1"/>
</dbReference>
<evidence type="ECO:0000313" key="3">
    <source>
        <dbReference type="EMBL" id="QOE77286.1"/>
    </source>
</evidence>
<dbReference type="PROSITE" id="PS50041">
    <property type="entry name" value="C_TYPE_LECTIN_2"/>
    <property type="match status" value="1"/>
</dbReference>
<feature type="transmembrane region" description="Helical" evidence="1">
    <location>
        <begin position="7"/>
        <end position="31"/>
    </location>
</feature>
<dbReference type="Pfam" id="PF00059">
    <property type="entry name" value="Lectin_C"/>
    <property type="match status" value="1"/>
</dbReference>
<organism evidence="3">
    <name type="scientific">Lucheng Rn rat coronavirus</name>
    <dbReference type="NCBI Taxonomy" id="1508224"/>
    <lineage>
        <taxon>Viruses</taxon>
        <taxon>Riboviria</taxon>
        <taxon>Orthornavirae</taxon>
        <taxon>Pisuviricota</taxon>
        <taxon>Pisoniviricetes</taxon>
        <taxon>Nidovirales</taxon>
        <taxon>Cornidovirineae</taxon>
        <taxon>Coronaviridae</taxon>
        <taxon>Orthocoronavirinae</taxon>
        <taxon>Alphacoronavirus</taxon>
        <taxon>Luchacovirus</taxon>
        <taxon>Alphacoronavirus ratti</taxon>
    </lineage>
</organism>
<keyword evidence="1" id="KW-1133">Transmembrane helix</keyword>
<name>A0A866VZY9_9ALPC</name>
<keyword evidence="1" id="KW-0812">Transmembrane</keyword>
<gene>
    <name evidence="3" type="primary">ORF2b</name>
</gene>
<dbReference type="InterPro" id="IPR050828">
    <property type="entry name" value="C-type_lectin/matrix_domain"/>
</dbReference>
<protein>
    <submittedName>
        <fullName evidence="3">ORF2b protein</fullName>
    </submittedName>
</protein>
<reference evidence="3" key="1">
    <citation type="submission" date="2020-07" db="EMBL/GenBank/DDBJ databases">
        <title>Extensive Genetic Diversity and Host Range of Rodent-borne Coronaviruses.</title>
        <authorList>
            <person name="Lin X.-D."/>
            <person name="Zhang H.-L."/>
            <person name="Wang M.-R."/>
            <person name="Guan X.-Q."/>
            <person name="Zhang Y.-Z."/>
        </authorList>
    </citation>
    <scope>NUCLEOTIDE SEQUENCE</scope>
    <source>
        <strain evidence="3">Lijiang-71</strain>
    </source>
</reference>
<dbReference type="SUPFAM" id="SSF56436">
    <property type="entry name" value="C-type lectin-like"/>
    <property type="match status" value="1"/>
</dbReference>
<dbReference type="Gene3D" id="3.10.100.10">
    <property type="entry name" value="Mannose-Binding Protein A, subunit A"/>
    <property type="match status" value="1"/>
</dbReference>
<sequence>MADAKGIMLYIFLSATLCLSVAIVIIVSLPYHCDTIILKCRDNWVGYNDKCYYFSNDTASWKQADDFCRRFYSILAPLHSLHQISFLKRFKDTFDYWLGVVKYDGKWSNYDGSHLPLTFLIRGVEDYAYLNNNGISSARVYADRRFICYYSYV</sequence>
<dbReference type="SMART" id="SM00034">
    <property type="entry name" value="CLECT"/>
    <property type="match status" value="1"/>
</dbReference>
<dbReference type="EMBL" id="MT820627">
    <property type="protein sequence ID" value="QOE77286.1"/>
    <property type="molecule type" value="Genomic_RNA"/>
</dbReference>
<evidence type="ECO:0000256" key="1">
    <source>
        <dbReference type="SAM" id="Phobius"/>
    </source>
</evidence>
<accession>A0A866VZY9</accession>